<evidence type="ECO:0000313" key="5">
    <source>
        <dbReference type="Proteomes" id="UP000192342"/>
    </source>
</evidence>
<evidence type="ECO:0000256" key="1">
    <source>
        <dbReference type="ARBA" id="ARBA00022679"/>
    </source>
</evidence>
<dbReference type="Gene3D" id="3.40.50.300">
    <property type="entry name" value="P-loop containing nucleotide triphosphate hydrolases"/>
    <property type="match status" value="1"/>
</dbReference>
<dbReference type="STRING" id="1317117.ATO7_07205"/>
<feature type="domain" description="Sulfotransferase" evidence="3">
    <location>
        <begin position="17"/>
        <end position="212"/>
    </location>
</feature>
<dbReference type="Pfam" id="PF00685">
    <property type="entry name" value="Sulfotransfer_1"/>
    <property type="match status" value="1"/>
</dbReference>
<evidence type="ECO:0000313" key="4">
    <source>
        <dbReference type="EMBL" id="ORE89650.1"/>
    </source>
</evidence>
<dbReference type="PANTHER" id="PTHR10605">
    <property type="entry name" value="HEPARAN SULFATE SULFOTRANSFERASE"/>
    <property type="match status" value="1"/>
</dbReference>
<gene>
    <name evidence="4" type="ORF">ATO7_07205</name>
</gene>
<keyword evidence="1 4" id="KW-0808">Transferase</keyword>
<accession>A0A1Y1SJT8</accession>
<organism evidence="4 5">
    <name type="scientific">Oceanococcus atlanticus</name>
    <dbReference type="NCBI Taxonomy" id="1317117"/>
    <lineage>
        <taxon>Bacteria</taxon>
        <taxon>Pseudomonadati</taxon>
        <taxon>Pseudomonadota</taxon>
        <taxon>Gammaproteobacteria</taxon>
        <taxon>Chromatiales</taxon>
        <taxon>Oceanococcaceae</taxon>
        <taxon>Oceanococcus</taxon>
    </lineage>
</organism>
<comment type="caution">
    <text evidence="4">The sequence shown here is derived from an EMBL/GenBank/DDBJ whole genome shotgun (WGS) entry which is preliminary data.</text>
</comment>
<keyword evidence="2" id="KW-0325">Glycoprotein</keyword>
<dbReference type="AlphaFoldDB" id="A0A1Y1SJT8"/>
<protein>
    <submittedName>
        <fullName evidence="4">Sulfotransferase domain-containing protein</fullName>
    </submittedName>
</protein>
<dbReference type="Proteomes" id="UP000192342">
    <property type="component" value="Unassembled WGS sequence"/>
</dbReference>
<keyword evidence="5" id="KW-1185">Reference proteome</keyword>
<dbReference type="PANTHER" id="PTHR10605:SF56">
    <property type="entry name" value="BIFUNCTIONAL HEPARAN SULFATE N-DEACETYLASE_N-SULFOTRANSFERASE"/>
    <property type="match status" value="1"/>
</dbReference>
<dbReference type="GO" id="GO:0008146">
    <property type="term" value="F:sulfotransferase activity"/>
    <property type="evidence" value="ECO:0007669"/>
    <property type="project" value="InterPro"/>
</dbReference>
<proteinExistence type="predicted"/>
<reference evidence="4 5" key="1">
    <citation type="submission" date="2013-04" db="EMBL/GenBank/DDBJ databases">
        <title>Oceanococcus atlanticus 22II-S10r2 Genome Sequencing.</title>
        <authorList>
            <person name="Lai Q."/>
            <person name="Li G."/>
            <person name="Shao Z."/>
        </authorList>
    </citation>
    <scope>NUCLEOTIDE SEQUENCE [LARGE SCALE GENOMIC DNA]</scope>
    <source>
        <strain evidence="4 5">22II-S10r2</strain>
    </source>
</reference>
<sequence>MFKPGVMSSLPQPIVNFMIVGAQKAGTTTLWSYLDDHPDTCMAWGREVHLFDLMDTPYVQRERLDQFYAGYFQHFNGEALRGESTPAYLFHPTALTEIRRYNPDMKLIVLLRDPIERALSHYAMERAQGHERWPLWLALVLEAPRLWWHRLTPGPRIRPMFYSYASRGLYRRQLRRVFALFRREQVLIVDSRELQEKHIETLQRVYRFLGLHEMTPEPAPRRRFVTRDKVQPGLISRLWLSLRLGRERRWYQRGRFDQL</sequence>
<evidence type="ECO:0000259" key="3">
    <source>
        <dbReference type="Pfam" id="PF00685"/>
    </source>
</evidence>
<dbReference type="InterPro" id="IPR027417">
    <property type="entry name" value="P-loop_NTPase"/>
</dbReference>
<evidence type="ECO:0000256" key="2">
    <source>
        <dbReference type="ARBA" id="ARBA00023180"/>
    </source>
</evidence>
<name>A0A1Y1SJT8_9GAMM</name>
<dbReference type="EMBL" id="AQQV01000001">
    <property type="protein sequence ID" value="ORE89650.1"/>
    <property type="molecule type" value="Genomic_DNA"/>
</dbReference>
<dbReference type="InterPro" id="IPR037359">
    <property type="entry name" value="NST/OST"/>
</dbReference>
<dbReference type="InterPro" id="IPR000863">
    <property type="entry name" value="Sulfotransferase_dom"/>
</dbReference>
<dbReference type="SUPFAM" id="SSF52540">
    <property type="entry name" value="P-loop containing nucleoside triphosphate hydrolases"/>
    <property type="match status" value="1"/>
</dbReference>